<sequence>MNHSRHAITATLAALLVTSSTTLAATDSSAPITVVRPVVATVSTETAKDSASIPAPIRVVRPSEASNAIPFNGMVTSKAAAAAAIQGNTATTIPSTDKKVATHAIHTTGTEKSDKAMGSIGLDTLREAKKYIFRDVPSTYWAAQSIATMTQQNLISGYSDGTFRPDKPLTREEAASLFSKLINEPSTVMISSTFSDITSDRWSALAIEAVARKNIISGYGDNTYRPEQFMSRQEFAVVADNYLHYLGYETQDPTILDNIAYSDQKFVASWAQDAVRELASLHFLHYNPRNLFNPEKYITRAEATEITYRMTQGDTGKAFKDTLMKQKTEAAADALIVRTFGKNYDFRQHGVKYWKGDTLWVAFANADDAKEYGAAIAFATDKSDLRHLRLTTGPLTQAAIDDMQTDAAYAYHQALADGTILDVYPNTSVKQLVIVVNHLPDAVKKDLSKRFPDVQFISEATRDSLSK</sequence>
<gene>
    <name evidence="3" type="ORF">H6A01_04955</name>
</gene>
<feature type="signal peptide" evidence="1">
    <location>
        <begin position="1"/>
        <end position="24"/>
    </location>
</feature>
<dbReference type="Proteomes" id="UP000707138">
    <property type="component" value="Unassembled WGS sequence"/>
</dbReference>
<dbReference type="PROSITE" id="PS51272">
    <property type="entry name" value="SLH"/>
    <property type="match status" value="3"/>
</dbReference>
<dbReference type="PANTHER" id="PTHR43308">
    <property type="entry name" value="OUTER MEMBRANE PROTEIN ALPHA-RELATED"/>
    <property type="match status" value="1"/>
</dbReference>
<keyword evidence="1" id="KW-0732">Signal</keyword>
<proteinExistence type="predicted"/>
<feature type="domain" description="SLH" evidence="2">
    <location>
        <begin position="129"/>
        <end position="192"/>
    </location>
</feature>
<dbReference type="PANTHER" id="PTHR43308:SF5">
    <property type="entry name" value="S-LAYER PROTEIN _ PEPTIDOGLYCAN ENDO-BETA-N-ACETYLGLUCOSAMINIDASE"/>
    <property type="match status" value="1"/>
</dbReference>
<feature type="domain" description="SLH" evidence="2">
    <location>
        <begin position="193"/>
        <end position="253"/>
    </location>
</feature>
<reference evidence="3 4" key="1">
    <citation type="journal article" date="2021" name="Sci. Rep.">
        <title>The distribution of antibiotic resistance genes in chicken gut microbiota commensals.</title>
        <authorList>
            <person name="Juricova H."/>
            <person name="Matiasovicova J."/>
            <person name="Kubasova T."/>
            <person name="Cejkova D."/>
            <person name="Rychlik I."/>
        </authorList>
    </citation>
    <scope>NUCLEOTIDE SEQUENCE [LARGE SCALE GENOMIC DNA]</scope>
    <source>
        <strain evidence="3 4">An537</strain>
    </source>
</reference>
<dbReference type="InterPro" id="IPR051465">
    <property type="entry name" value="Cell_Envelope_Struct_Comp"/>
</dbReference>
<protein>
    <submittedName>
        <fullName evidence="3">S-layer homology domain-containing protein</fullName>
    </submittedName>
</protein>
<keyword evidence="4" id="KW-1185">Reference proteome</keyword>
<evidence type="ECO:0000256" key="1">
    <source>
        <dbReference type="SAM" id="SignalP"/>
    </source>
</evidence>
<feature type="chain" id="PRO_5046347189" evidence="1">
    <location>
        <begin position="25"/>
        <end position="467"/>
    </location>
</feature>
<evidence type="ECO:0000259" key="2">
    <source>
        <dbReference type="PROSITE" id="PS51272"/>
    </source>
</evidence>
<accession>A0ABS2GEX2</accession>
<dbReference type="InterPro" id="IPR001119">
    <property type="entry name" value="SLH_dom"/>
</dbReference>
<name>A0ABS2GEX2_9FIRM</name>
<comment type="caution">
    <text evidence="3">The sequence shown here is derived from an EMBL/GenBank/DDBJ whole genome shotgun (WGS) entry which is preliminary data.</text>
</comment>
<evidence type="ECO:0000313" key="3">
    <source>
        <dbReference type="EMBL" id="MBM6912671.1"/>
    </source>
</evidence>
<feature type="domain" description="SLH" evidence="2">
    <location>
        <begin position="258"/>
        <end position="321"/>
    </location>
</feature>
<dbReference type="Pfam" id="PF00395">
    <property type="entry name" value="SLH"/>
    <property type="match status" value="3"/>
</dbReference>
<dbReference type="RefSeq" id="WP_205087759.1">
    <property type="nucleotide sequence ID" value="NZ_JACJLA010000007.1"/>
</dbReference>
<evidence type="ECO:0000313" key="4">
    <source>
        <dbReference type="Proteomes" id="UP000707138"/>
    </source>
</evidence>
<dbReference type="EMBL" id="JACJLA010000007">
    <property type="protein sequence ID" value="MBM6912671.1"/>
    <property type="molecule type" value="Genomic_DNA"/>
</dbReference>
<organism evidence="3 4">
    <name type="scientific">Veillonella magna</name>
    <dbReference type="NCBI Taxonomy" id="464322"/>
    <lineage>
        <taxon>Bacteria</taxon>
        <taxon>Bacillati</taxon>
        <taxon>Bacillota</taxon>
        <taxon>Negativicutes</taxon>
        <taxon>Veillonellales</taxon>
        <taxon>Veillonellaceae</taxon>
        <taxon>Veillonella</taxon>
    </lineage>
</organism>